<evidence type="ECO:0000313" key="6">
    <source>
        <dbReference type="Proteomes" id="UP000077202"/>
    </source>
</evidence>
<reference evidence="5" key="1">
    <citation type="submission" date="2016-03" db="EMBL/GenBank/DDBJ databases">
        <title>Mechanisms controlling the formation of the plant cell surface in tip-growing cells are functionally conserved among land plants.</title>
        <authorList>
            <person name="Honkanen S."/>
            <person name="Jones V.A."/>
            <person name="Morieri G."/>
            <person name="Champion C."/>
            <person name="Hetherington A.J."/>
            <person name="Kelly S."/>
            <person name="Saint-Marcoux D."/>
            <person name="Proust H."/>
            <person name="Prescott H."/>
            <person name="Dolan L."/>
        </authorList>
    </citation>
    <scope>NUCLEOTIDE SEQUENCE [LARGE SCALE GENOMIC DNA]</scope>
    <source>
        <tissue evidence="5">Whole gametophyte</tissue>
    </source>
</reference>
<keyword evidence="2 3" id="KW-0129">CBS domain</keyword>
<dbReference type="GO" id="GO:0005634">
    <property type="term" value="C:nucleus"/>
    <property type="evidence" value="ECO:0007669"/>
    <property type="project" value="TreeGrafter"/>
</dbReference>
<dbReference type="Pfam" id="PF00571">
    <property type="entry name" value="CBS"/>
    <property type="match status" value="1"/>
</dbReference>
<dbReference type="Proteomes" id="UP000077202">
    <property type="component" value="Unassembled WGS sequence"/>
</dbReference>
<dbReference type="InterPro" id="IPR046342">
    <property type="entry name" value="CBS_dom_sf"/>
</dbReference>
<dbReference type="SUPFAM" id="SSF54631">
    <property type="entry name" value="CBS-domain pair"/>
    <property type="match status" value="2"/>
</dbReference>
<keyword evidence="6" id="KW-1185">Reference proteome</keyword>
<protein>
    <recommendedName>
        <fullName evidence="4">CBS domain-containing protein</fullName>
    </recommendedName>
</protein>
<dbReference type="AlphaFoldDB" id="A0A176WSX0"/>
<evidence type="ECO:0000256" key="2">
    <source>
        <dbReference type="ARBA" id="ARBA00023122"/>
    </source>
</evidence>
<dbReference type="PROSITE" id="PS51371">
    <property type="entry name" value="CBS"/>
    <property type="match status" value="1"/>
</dbReference>
<sequence length="414" mass="45454">MAAILYHRVVGDLTVGKPKLKEFPQSASVREALETLLERNEFELPVWKMSRRQSMERYGSSSEKYERPQAKEERFIGMLSILDILGHLSTEQSLLDPIWALNVPVSDVVTSNPGLLRHAAPGTRLIDVMELIKSGTSQLLVPLSSGFQKVSKRFSAYHNSSHWLPAASDFEVVVPKPEKPYGYCILTVEDVARFLLGCLGALAPFPLKKIDSQGIINTSPPMIFGSDPARLGLKIREEAPDSIQAVAVVENFEDGNGICKPILIGEISAIKLRNSGLRVAFALATLSAKDFVGYVEHFGDSKQSSGAGKFWSEGISFSLVNYQMQHRGKGDFPNVPSRIMPLTCRPSNSVAAVMAQMLAYRTTHVWVTDEIGALLGMVTFKDIISAISTISTTVEQLVSSMMSSPDLLEVYGYV</sequence>
<dbReference type="Gene3D" id="3.10.580.10">
    <property type="entry name" value="CBS-domain"/>
    <property type="match status" value="1"/>
</dbReference>
<feature type="domain" description="CBS" evidence="4">
    <location>
        <begin position="336"/>
        <end position="393"/>
    </location>
</feature>
<comment type="caution">
    <text evidence="5">The sequence shown here is derived from an EMBL/GenBank/DDBJ whole genome shotgun (WGS) entry which is preliminary data.</text>
</comment>
<organism evidence="5 6">
    <name type="scientific">Marchantia polymorpha subsp. ruderalis</name>
    <dbReference type="NCBI Taxonomy" id="1480154"/>
    <lineage>
        <taxon>Eukaryota</taxon>
        <taxon>Viridiplantae</taxon>
        <taxon>Streptophyta</taxon>
        <taxon>Embryophyta</taxon>
        <taxon>Marchantiophyta</taxon>
        <taxon>Marchantiopsida</taxon>
        <taxon>Marchantiidae</taxon>
        <taxon>Marchantiales</taxon>
        <taxon>Marchantiaceae</taxon>
        <taxon>Marchantia</taxon>
    </lineage>
</organism>
<proteinExistence type="predicted"/>
<dbReference type="PANTHER" id="PTHR13780">
    <property type="entry name" value="AMP-ACTIVATED PROTEIN KINASE, GAMMA REGULATORY SUBUNIT"/>
    <property type="match status" value="1"/>
</dbReference>
<accession>A0A176WSX0</accession>
<gene>
    <name evidence="5" type="ORF">AXG93_879s1140</name>
</gene>
<keyword evidence="1" id="KW-0677">Repeat</keyword>
<evidence type="ECO:0000259" key="4">
    <source>
        <dbReference type="PROSITE" id="PS51371"/>
    </source>
</evidence>
<dbReference type="SMART" id="SM00116">
    <property type="entry name" value="CBS"/>
    <property type="match status" value="1"/>
</dbReference>
<dbReference type="EMBL" id="LVLJ01000036">
    <property type="protein sequence ID" value="OAE35924.1"/>
    <property type="molecule type" value="Genomic_DNA"/>
</dbReference>
<evidence type="ECO:0000256" key="1">
    <source>
        <dbReference type="ARBA" id="ARBA00022737"/>
    </source>
</evidence>
<evidence type="ECO:0000313" key="5">
    <source>
        <dbReference type="EMBL" id="OAE35924.1"/>
    </source>
</evidence>
<dbReference type="InterPro" id="IPR000644">
    <property type="entry name" value="CBS_dom"/>
</dbReference>
<evidence type="ECO:0000256" key="3">
    <source>
        <dbReference type="PROSITE-ProRule" id="PRU00703"/>
    </source>
</evidence>
<dbReference type="GO" id="GO:0005737">
    <property type="term" value="C:cytoplasm"/>
    <property type="evidence" value="ECO:0007669"/>
    <property type="project" value="TreeGrafter"/>
</dbReference>
<dbReference type="CDD" id="cd02205">
    <property type="entry name" value="CBS_pair_SF"/>
    <property type="match status" value="1"/>
</dbReference>
<name>A0A176WSX0_MARPO</name>
<dbReference type="PANTHER" id="PTHR13780:SF46">
    <property type="entry name" value="CBS DOMAIN-CONTAINING PROTEIN CBSX6"/>
    <property type="match status" value="1"/>
</dbReference>
<dbReference type="InterPro" id="IPR050511">
    <property type="entry name" value="AMPK_gamma/SDS23_families"/>
</dbReference>